<keyword evidence="3" id="KW-1185">Reference proteome</keyword>
<comment type="caution">
    <text evidence="2">The sequence shown here is derived from an EMBL/GenBank/DDBJ whole genome shotgun (WGS) entry which is preliminary data.</text>
</comment>
<dbReference type="RefSeq" id="WP_380843670.1">
    <property type="nucleotide sequence ID" value="NZ_JBHSFP010000018.1"/>
</dbReference>
<keyword evidence="1" id="KW-1133">Transmembrane helix</keyword>
<feature type="transmembrane region" description="Helical" evidence="1">
    <location>
        <begin position="302"/>
        <end position="321"/>
    </location>
</feature>
<feature type="transmembrane region" description="Helical" evidence="1">
    <location>
        <begin position="173"/>
        <end position="195"/>
    </location>
</feature>
<dbReference type="Proteomes" id="UP001596004">
    <property type="component" value="Unassembled WGS sequence"/>
</dbReference>
<feature type="transmembrane region" description="Helical" evidence="1">
    <location>
        <begin position="131"/>
        <end position="153"/>
    </location>
</feature>
<proteinExistence type="predicted"/>
<accession>A0ABV9CN33</accession>
<evidence type="ECO:0008006" key="4">
    <source>
        <dbReference type="Google" id="ProtNLM"/>
    </source>
</evidence>
<protein>
    <recommendedName>
        <fullName evidence="4">Copper resistance protein D domain-containing protein</fullName>
    </recommendedName>
</protein>
<organism evidence="2 3">
    <name type="scientific">Sphaerisporangium dianthi</name>
    <dbReference type="NCBI Taxonomy" id="1436120"/>
    <lineage>
        <taxon>Bacteria</taxon>
        <taxon>Bacillati</taxon>
        <taxon>Actinomycetota</taxon>
        <taxon>Actinomycetes</taxon>
        <taxon>Streptosporangiales</taxon>
        <taxon>Streptosporangiaceae</taxon>
        <taxon>Sphaerisporangium</taxon>
    </lineage>
</organism>
<dbReference type="EMBL" id="JBHSFP010000018">
    <property type="protein sequence ID" value="MFC4533835.1"/>
    <property type="molecule type" value="Genomic_DNA"/>
</dbReference>
<sequence length="323" mass="33196">MLATAGPVIAAPFGADMRSTGWFCPLPVSYPYSPQRVLVEALFWARPLLPVVVACLLLRWPGKATGASVCAIGAALALALVTVAGMPGTDPCTGTDLAFSPPWILIACYAAAVVSLIAAASSPPPPARRGVLLWVPAAAVAGWTAAACRTPVIDVGPLVAGVVHTPDTPLDVVWLWASTADVAGLPVVIVALAAAATGTVSARWGRLAGTAAGVFFVLLSLRVLLSLHDLVWIVGYLADDLAELPREVHWHLLLAAALTVVATVRAYRAPVATTDAGSTPPGERLAGRAARAAGAVRRRRDLAILVVVAISAAWLVVSSFTGP</sequence>
<feature type="transmembrane region" description="Helical" evidence="1">
    <location>
        <begin position="248"/>
        <end position="267"/>
    </location>
</feature>
<keyword evidence="1" id="KW-0472">Membrane</keyword>
<feature type="transmembrane region" description="Helical" evidence="1">
    <location>
        <begin position="98"/>
        <end position="119"/>
    </location>
</feature>
<feature type="transmembrane region" description="Helical" evidence="1">
    <location>
        <begin position="207"/>
        <end position="228"/>
    </location>
</feature>
<feature type="transmembrane region" description="Helical" evidence="1">
    <location>
        <begin position="41"/>
        <end position="60"/>
    </location>
</feature>
<evidence type="ECO:0000256" key="1">
    <source>
        <dbReference type="SAM" id="Phobius"/>
    </source>
</evidence>
<reference evidence="3" key="1">
    <citation type="journal article" date="2019" name="Int. J. Syst. Evol. Microbiol.">
        <title>The Global Catalogue of Microorganisms (GCM) 10K type strain sequencing project: providing services to taxonomists for standard genome sequencing and annotation.</title>
        <authorList>
            <consortium name="The Broad Institute Genomics Platform"/>
            <consortium name="The Broad Institute Genome Sequencing Center for Infectious Disease"/>
            <person name="Wu L."/>
            <person name="Ma J."/>
        </authorList>
    </citation>
    <scope>NUCLEOTIDE SEQUENCE [LARGE SCALE GENOMIC DNA]</scope>
    <source>
        <strain evidence="3">CGMCC 4.7132</strain>
    </source>
</reference>
<evidence type="ECO:0000313" key="3">
    <source>
        <dbReference type="Proteomes" id="UP001596004"/>
    </source>
</evidence>
<evidence type="ECO:0000313" key="2">
    <source>
        <dbReference type="EMBL" id="MFC4533835.1"/>
    </source>
</evidence>
<gene>
    <name evidence="2" type="ORF">ACFO60_23990</name>
</gene>
<feature type="transmembrane region" description="Helical" evidence="1">
    <location>
        <begin position="67"/>
        <end position="86"/>
    </location>
</feature>
<name>A0ABV9CN33_9ACTN</name>
<keyword evidence="1" id="KW-0812">Transmembrane</keyword>